<dbReference type="PaxDb" id="3880-AES72812"/>
<gene>
    <name evidence="5" type="ordered locus">MTR_3g095690</name>
    <name evidence="6" type="ORF">MtrunA17_Chr3g0129781</name>
</gene>
<accession>G7JAZ0</accession>
<evidence type="ECO:0000313" key="7">
    <source>
        <dbReference type="EnsemblPlants" id="AES72812"/>
    </source>
</evidence>
<evidence type="ECO:0000313" key="8">
    <source>
        <dbReference type="Proteomes" id="UP000002051"/>
    </source>
</evidence>
<reference evidence="7" key="3">
    <citation type="submission" date="2015-04" db="UniProtKB">
        <authorList>
            <consortium name="EnsemblPlants"/>
        </authorList>
    </citation>
    <scope>IDENTIFICATION</scope>
    <source>
        <strain evidence="7">cv. Jemalong A17</strain>
    </source>
</reference>
<dbReference type="EnsemblPlants" id="AES72812">
    <property type="protein sequence ID" value="AES72812"/>
    <property type="gene ID" value="MTR_3g095690"/>
</dbReference>
<evidence type="ECO:0000256" key="1">
    <source>
        <dbReference type="ARBA" id="ARBA00004239"/>
    </source>
</evidence>
<feature type="chain" id="PRO_5014572802" description="Transmembrane protein" evidence="4">
    <location>
        <begin position="28"/>
        <end position="76"/>
    </location>
</feature>
<name>G7JAZ0_MEDTR</name>
<dbReference type="PANTHER" id="PTHR33599">
    <property type="entry name" value="PROTEIN IDA-LIKE 5"/>
    <property type="match status" value="1"/>
</dbReference>
<dbReference type="GO" id="GO:0005576">
    <property type="term" value="C:extracellular region"/>
    <property type="evidence" value="ECO:0007669"/>
    <property type="project" value="UniProtKB-SubCell"/>
</dbReference>
<dbReference type="Gramene" id="rna18430">
    <property type="protein sequence ID" value="RHN69899.1"/>
    <property type="gene ID" value="gene18430"/>
</dbReference>
<dbReference type="Proteomes" id="UP000265566">
    <property type="component" value="Chromosome 3"/>
</dbReference>
<evidence type="ECO:0000256" key="2">
    <source>
        <dbReference type="ARBA" id="ARBA00022525"/>
    </source>
</evidence>
<organism evidence="5 8">
    <name type="scientific">Medicago truncatula</name>
    <name type="common">Barrel medic</name>
    <name type="synonym">Medicago tribuloides</name>
    <dbReference type="NCBI Taxonomy" id="3880"/>
    <lineage>
        <taxon>Eukaryota</taxon>
        <taxon>Viridiplantae</taxon>
        <taxon>Streptophyta</taxon>
        <taxon>Embryophyta</taxon>
        <taxon>Tracheophyta</taxon>
        <taxon>Spermatophyta</taxon>
        <taxon>Magnoliopsida</taxon>
        <taxon>eudicotyledons</taxon>
        <taxon>Gunneridae</taxon>
        <taxon>Pentapetalae</taxon>
        <taxon>rosids</taxon>
        <taxon>fabids</taxon>
        <taxon>Fabales</taxon>
        <taxon>Fabaceae</taxon>
        <taxon>Papilionoideae</taxon>
        <taxon>50 kb inversion clade</taxon>
        <taxon>NPAAA clade</taxon>
        <taxon>Hologalegina</taxon>
        <taxon>IRL clade</taxon>
        <taxon>Trifolieae</taxon>
        <taxon>Medicago</taxon>
    </lineage>
</organism>
<feature type="signal peptide" evidence="4">
    <location>
        <begin position="1"/>
        <end position="27"/>
    </location>
</feature>
<reference evidence="6" key="4">
    <citation type="journal article" date="2018" name="Nat. Plants">
        <title>Whole-genome landscape of Medicago truncatula symbiotic genes.</title>
        <authorList>
            <person name="Pecrix Y."/>
            <person name="Gamas P."/>
            <person name="Carrere S."/>
        </authorList>
    </citation>
    <scope>NUCLEOTIDE SEQUENCE</scope>
    <source>
        <tissue evidence="6">Leaves</tissue>
    </source>
</reference>
<dbReference type="Proteomes" id="UP000002051">
    <property type="component" value="Chromosome 3"/>
</dbReference>
<dbReference type="HOGENOM" id="CLU_186343_0_1_1"/>
<protein>
    <recommendedName>
        <fullName evidence="9">Transmembrane protein</fullName>
    </recommendedName>
</protein>
<sequence length="76" mass="8746">MVLHSRKLQTSLLLLLLFLCIFGHCDGSRATNVFKVKPKYEHKGHFFGFLPRRIPIPYSSPSRKHNDIGLQSLRSP</sequence>
<dbReference type="GO" id="GO:0010227">
    <property type="term" value="P:floral organ abscission"/>
    <property type="evidence" value="ECO:0007669"/>
    <property type="project" value="InterPro"/>
</dbReference>
<dbReference type="EMBL" id="PSQE01000003">
    <property type="protein sequence ID" value="RHN69899.1"/>
    <property type="molecule type" value="Genomic_DNA"/>
</dbReference>
<evidence type="ECO:0000256" key="4">
    <source>
        <dbReference type="SAM" id="SignalP"/>
    </source>
</evidence>
<dbReference type="EMBL" id="CM001219">
    <property type="protein sequence ID" value="AES72812.1"/>
    <property type="molecule type" value="Genomic_DNA"/>
</dbReference>
<evidence type="ECO:0008006" key="9">
    <source>
        <dbReference type="Google" id="ProtNLM"/>
    </source>
</evidence>
<dbReference type="PANTHER" id="PTHR33599:SF15">
    <property type="entry name" value="PROTEIN IDA-LIKE 2"/>
    <property type="match status" value="1"/>
</dbReference>
<reference evidence="5 8" key="1">
    <citation type="journal article" date="2011" name="Nature">
        <title>The Medicago genome provides insight into the evolution of rhizobial symbioses.</title>
        <authorList>
            <person name="Young N.D."/>
            <person name="Debelle F."/>
            <person name="Oldroyd G.E."/>
            <person name="Geurts R."/>
            <person name="Cannon S.B."/>
            <person name="Udvardi M.K."/>
            <person name="Benedito V.A."/>
            <person name="Mayer K.F."/>
            <person name="Gouzy J."/>
            <person name="Schoof H."/>
            <person name="Van de Peer Y."/>
            <person name="Proost S."/>
            <person name="Cook D.R."/>
            <person name="Meyers B.C."/>
            <person name="Spannagl M."/>
            <person name="Cheung F."/>
            <person name="De Mita S."/>
            <person name="Krishnakumar V."/>
            <person name="Gundlach H."/>
            <person name="Zhou S."/>
            <person name="Mudge J."/>
            <person name="Bharti A.K."/>
            <person name="Murray J.D."/>
            <person name="Naoumkina M.A."/>
            <person name="Rosen B."/>
            <person name="Silverstein K.A."/>
            <person name="Tang H."/>
            <person name="Rombauts S."/>
            <person name="Zhao P.X."/>
            <person name="Zhou P."/>
            <person name="Barbe V."/>
            <person name="Bardou P."/>
            <person name="Bechner M."/>
            <person name="Bellec A."/>
            <person name="Berger A."/>
            <person name="Berges H."/>
            <person name="Bidwell S."/>
            <person name="Bisseling T."/>
            <person name="Choisne N."/>
            <person name="Couloux A."/>
            <person name="Denny R."/>
            <person name="Deshpande S."/>
            <person name="Dai X."/>
            <person name="Doyle J.J."/>
            <person name="Dudez A.M."/>
            <person name="Farmer A.D."/>
            <person name="Fouteau S."/>
            <person name="Franken C."/>
            <person name="Gibelin C."/>
            <person name="Gish J."/>
            <person name="Goldstein S."/>
            <person name="Gonzalez A.J."/>
            <person name="Green P.J."/>
            <person name="Hallab A."/>
            <person name="Hartog M."/>
            <person name="Hua A."/>
            <person name="Humphray S.J."/>
            <person name="Jeong D.H."/>
            <person name="Jing Y."/>
            <person name="Jocker A."/>
            <person name="Kenton S.M."/>
            <person name="Kim D.J."/>
            <person name="Klee K."/>
            <person name="Lai H."/>
            <person name="Lang C."/>
            <person name="Lin S."/>
            <person name="Macmil S.L."/>
            <person name="Magdelenat G."/>
            <person name="Matthews L."/>
            <person name="McCorrison J."/>
            <person name="Monaghan E.L."/>
            <person name="Mun J.H."/>
            <person name="Najar F.Z."/>
            <person name="Nicholson C."/>
            <person name="Noirot C."/>
            <person name="O'Bleness M."/>
            <person name="Paule C.R."/>
            <person name="Poulain J."/>
            <person name="Prion F."/>
            <person name="Qin B."/>
            <person name="Qu C."/>
            <person name="Retzel E.F."/>
            <person name="Riddle C."/>
            <person name="Sallet E."/>
            <person name="Samain S."/>
            <person name="Samson N."/>
            <person name="Sanders I."/>
            <person name="Saurat O."/>
            <person name="Scarpelli C."/>
            <person name="Schiex T."/>
            <person name="Segurens B."/>
            <person name="Severin A.J."/>
            <person name="Sherrier D.J."/>
            <person name="Shi R."/>
            <person name="Sims S."/>
            <person name="Singer S.R."/>
            <person name="Sinharoy S."/>
            <person name="Sterck L."/>
            <person name="Viollet A."/>
            <person name="Wang B.B."/>
            <person name="Wang K."/>
            <person name="Wang M."/>
            <person name="Wang X."/>
            <person name="Warfsmann J."/>
            <person name="Weissenbach J."/>
            <person name="White D.D."/>
            <person name="White J.D."/>
            <person name="Wiley G.B."/>
            <person name="Wincker P."/>
            <person name="Xing Y."/>
            <person name="Yang L."/>
            <person name="Yao Z."/>
            <person name="Ying F."/>
            <person name="Zhai J."/>
            <person name="Zhou L."/>
            <person name="Zuber A."/>
            <person name="Denarie J."/>
            <person name="Dixon R.A."/>
            <person name="May G.D."/>
            <person name="Schwartz D.C."/>
            <person name="Rogers J."/>
            <person name="Quetier F."/>
            <person name="Town C.D."/>
            <person name="Roe B.A."/>
        </authorList>
    </citation>
    <scope>NUCLEOTIDE SEQUENCE [LARGE SCALE GENOMIC DNA]</scope>
    <source>
        <strain evidence="5">A17</strain>
        <strain evidence="7 8">cv. Jemalong A17</strain>
    </source>
</reference>
<keyword evidence="8" id="KW-1185">Reference proteome</keyword>
<evidence type="ECO:0000256" key="3">
    <source>
        <dbReference type="ARBA" id="ARBA00022729"/>
    </source>
</evidence>
<keyword evidence="2" id="KW-0964">Secreted</keyword>
<reference evidence="5 8" key="2">
    <citation type="journal article" date="2014" name="BMC Genomics">
        <title>An improved genome release (version Mt4.0) for the model legume Medicago truncatula.</title>
        <authorList>
            <person name="Tang H."/>
            <person name="Krishnakumar V."/>
            <person name="Bidwell S."/>
            <person name="Rosen B."/>
            <person name="Chan A."/>
            <person name="Zhou S."/>
            <person name="Gentzbittel L."/>
            <person name="Childs K.L."/>
            <person name="Yandell M."/>
            <person name="Gundlach H."/>
            <person name="Mayer K.F."/>
            <person name="Schwartz D.C."/>
            <person name="Town C.D."/>
        </authorList>
    </citation>
    <scope>GENOME REANNOTATION</scope>
    <source>
        <strain evidence="7 8">cv. Jemalong A17</strain>
    </source>
</reference>
<dbReference type="InterPro" id="IPR039639">
    <property type="entry name" value="IDA-like"/>
</dbReference>
<comment type="subcellular location">
    <subcellularLocation>
        <location evidence="1">Secreted</location>
        <location evidence="1">Extracellular space</location>
    </subcellularLocation>
</comment>
<evidence type="ECO:0000313" key="6">
    <source>
        <dbReference type="EMBL" id="RHN69899.1"/>
    </source>
</evidence>
<dbReference type="eggNOG" id="ENOG502SBZI">
    <property type="taxonomic scope" value="Eukaryota"/>
</dbReference>
<dbReference type="AlphaFoldDB" id="G7JAZ0"/>
<evidence type="ECO:0000313" key="5">
    <source>
        <dbReference type="EMBL" id="AES72812.1"/>
    </source>
</evidence>
<proteinExistence type="predicted"/>
<dbReference type="STRING" id="3880.G7JAZ0"/>
<keyword evidence="3 4" id="KW-0732">Signal</keyword>
<dbReference type="OMA" id="GHCHASR"/>